<accession>A0A9D1RAJ3</accession>
<dbReference type="GO" id="GO:0046872">
    <property type="term" value="F:metal ion binding"/>
    <property type="evidence" value="ECO:0007669"/>
    <property type="project" value="UniProtKB-KW"/>
</dbReference>
<protein>
    <submittedName>
        <fullName evidence="10">Glycyl-radical enzyme activating protein</fullName>
    </submittedName>
</protein>
<evidence type="ECO:0000256" key="4">
    <source>
        <dbReference type="ARBA" id="ARBA00022691"/>
    </source>
</evidence>
<dbReference type="InterPro" id="IPR058240">
    <property type="entry name" value="rSAM_sf"/>
</dbReference>
<evidence type="ECO:0000256" key="1">
    <source>
        <dbReference type="ARBA" id="ARBA00001966"/>
    </source>
</evidence>
<dbReference type="SUPFAM" id="SSF102114">
    <property type="entry name" value="Radical SAM enzymes"/>
    <property type="match status" value="1"/>
</dbReference>
<dbReference type="InterPro" id="IPR013785">
    <property type="entry name" value="Aldolase_TIM"/>
</dbReference>
<dbReference type="NCBIfam" id="TIGR02494">
    <property type="entry name" value="PFLE_PFLC"/>
    <property type="match status" value="1"/>
</dbReference>
<comment type="cofactor">
    <cofactor evidence="1">
        <name>[4Fe-4S] cluster</name>
        <dbReference type="ChEBI" id="CHEBI:49883"/>
    </cofactor>
</comment>
<dbReference type="CDD" id="cd01335">
    <property type="entry name" value="Radical_SAM"/>
    <property type="match status" value="1"/>
</dbReference>
<evidence type="ECO:0000313" key="11">
    <source>
        <dbReference type="Proteomes" id="UP000824263"/>
    </source>
</evidence>
<dbReference type="InterPro" id="IPR007197">
    <property type="entry name" value="rSAM"/>
</dbReference>
<keyword evidence="4" id="KW-0949">S-adenosyl-L-methionine</keyword>
<dbReference type="Pfam" id="PF04055">
    <property type="entry name" value="Radical_SAM"/>
    <property type="match status" value="1"/>
</dbReference>
<dbReference type="PIRSF" id="PIRSF000371">
    <property type="entry name" value="PFL_act_enz"/>
    <property type="match status" value="1"/>
</dbReference>
<dbReference type="Gene3D" id="3.20.20.70">
    <property type="entry name" value="Aldolase class I"/>
    <property type="match status" value="1"/>
</dbReference>
<dbReference type="AlphaFoldDB" id="A0A9D1RAJ3"/>
<reference evidence="10" key="1">
    <citation type="journal article" date="2021" name="PeerJ">
        <title>Extensive microbial diversity within the chicken gut microbiome revealed by metagenomics and culture.</title>
        <authorList>
            <person name="Gilroy R."/>
            <person name="Ravi A."/>
            <person name="Getino M."/>
            <person name="Pursley I."/>
            <person name="Horton D.L."/>
            <person name="Alikhan N.F."/>
            <person name="Baker D."/>
            <person name="Gharbi K."/>
            <person name="Hall N."/>
            <person name="Watson M."/>
            <person name="Adriaenssens E.M."/>
            <person name="Foster-Nyarko E."/>
            <person name="Jarju S."/>
            <person name="Secka A."/>
            <person name="Antonio M."/>
            <person name="Oren A."/>
            <person name="Chaudhuri R.R."/>
            <person name="La Ragione R."/>
            <person name="Hildebrand F."/>
            <person name="Pallen M.J."/>
        </authorList>
    </citation>
    <scope>NUCLEOTIDE SEQUENCE</scope>
    <source>
        <strain evidence="10">ChiSxjej1B13-11762</strain>
    </source>
</reference>
<name>A0A9D1RAJ3_9FIRM</name>
<dbReference type="PROSITE" id="PS51918">
    <property type="entry name" value="RADICAL_SAM"/>
    <property type="match status" value="1"/>
</dbReference>
<evidence type="ECO:0000313" key="10">
    <source>
        <dbReference type="EMBL" id="HIW83979.1"/>
    </source>
</evidence>
<dbReference type="SFLD" id="SFLDG01066">
    <property type="entry name" value="organic_radical-activating_enz"/>
    <property type="match status" value="1"/>
</dbReference>
<dbReference type="Proteomes" id="UP000824263">
    <property type="component" value="Unassembled WGS sequence"/>
</dbReference>
<evidence type="ECO:0000259" key="9">
    <source>
        <dbReference type="PROSITE" id="PS51918"/>
    </source>
</evidence>
<dbReference type="InterPro" id="IPR034457">
    <property type="entry name" value="Organic_radical-activating"/>
</dbReference>
<comment type="similarity">
    <text evidence="2">Belongs to the organic radical-activating enzymes family.</text>
</comment>
<keyword evidence="3" id="KW-0004">4Fe-4S</keyword>
<evidence type="ECO:0000256" key="5">
    <source>
        <dbReference type="ARBA" id="ARBA00022723"/>
    </source>
</evidence>
<evidence type="ECO:0000256" key="7">
    <source>
        <dbReference type="ARBA" id="ARBA00023004"/>
    </source>
</evidence>
<dbReference type="GO" id="GO:0051539">
    <property type="term" value="F:4 iron, 4 sulfur cluster binding"/>
    <property type="evidence" value="ECO:0007669"/>
    <property type="project" value="UniProtKB-KW"/>
</dbReference>
<dbReference type="EMBL" id="DXGF01000123">
    <property type="protein sequence ID" value="HIW83979.1"/>
    <property type="molecule type" value="Genomic_DNA"/>
</dbReference>
<gene>
    <name evidence="10" type="ORF">H9873_06635</name>
</gene>
<feature type="domain" description="Radical SAM core" evidence="9">
    <location>
        <begin position="14"/>
        <end position="241"/>
    </location>
</feature>
<dbReference type="SFLD" id="SFLDS00029">
    <property type="entry name" value="Radical_SAM"/>
    <property type="match status" value="1"/>
</dbReference>
<proteinExistence type="inferred from homology"/>
<sequence length="246" mass="28027">MGGYIMQLQDFSVNDGEGIRTNLFLAGCPLRCAWCANPEGQTLENAMTRYVETEEILEQIERQRIFYRSSGGGITFTGGEATMQEAFLRELTGEFYDRGISMALETCGYFTFENVRDILEKMDLIFYDLKHMDAGKHREFTGVSNEKILENAGRTAGLGIPMVVRIPAIHGVNTDERNLRAACDFMREHMPGAKLEFLPYHRFGEEKYRQLGLSLPPVEFATPPSEEIADWRRKAKEWGVPTVSYR</sequence>
<dbReference type="InterPro" id="IPR001989">
    <property type="entry name" value="Radical_activat_CS"/>
</dbReference>
<evidence type="ECO:0000256" key="3">
    <source>
        <dbReference type="ARBA" id="ARBA00022485"/>
    </source>
</evidence>
<keyword evidence="6" id="KW-0560">Oxidoreductase</keyword>
<dbReference type="PANTHER" id="PTHR30352">
    <property type="entry name" value="PYRUVATE FORMATE-LYASE-ACTIVATING ENZYME"/>
    <property type="match status" value="1"/>
</dbReference>
<comment type="caution">
    <text evidence="10">The sequence shown here is derived from an EMBL/GenBank/DDBJ whole genome shotgun (WGS) entry which is preliminary data.</text>
</comment>
<dbReference type="PROSITE" id="PS01087">
    <property type="entry name" value="RADICAL_ACTIVATING"/>
    <property type="match status" value="1"/>
</dbReference>
<reference evidence="10" key="2">
    <citation type="submission" date="2021-04" db="EMBL/GenBank/DDBJ databases">
        <authorList>
            <person name="Gilroy R."/>
        </authorList>
    </citation>
    <scope>NUCLEOTIDE SEQUENCE</scope>
    <source>
        <strain evidence="10">ChiSxjej1B13-11762</strain>
    </source>
</reference>
<keyword evidence="7" id="KW-0408">Iron</keyword>
<organism evidence="10 11">
    <name type="scientific">Candidatus Dorea gallistercoris</name>
    <dbReference type="NCBI Taxonomy" id="2838542"/>
    <lineage>
        <taxon>Bacteria</taxon>
        <taxon>Bacillati</taxon>
        <taxon>Bacillota</taxon>
        <taxon>Clostridia</taxon>
        <taxon>Lachnospirales</taxon>
        <taxon>Lachnospiraceae</taxon>
        <taxon>Dorea</taxon>
    </lineage>
</organism>
<evidence type="ECO:0000256" key="2">
    <source>
        <dbReference type="ARBA" id="ARBA00009777"/>
    </source>
</evidence>
<keyword evidence="5" id="KW-0479">Metal-binding</keyword>
<evidence type="ECO:0000256" key="8">
    <source>
        <dbReference type="ARBA" id="ARBA00023014"/>
    </source>
</evidence>
<keyword evidence="8" id="KW-0411">Iron-sulfur</keyword>
<evidence type="ECO:0000256" key="6">
    <source>
        <dbReference type="ARBA" id="ARBA00023002"/>
    </source>
</evidence>
<dbReference type="GO" id="GO:0016491">
    <property type="term" value="F:oxidoreductase activity"/>
    <property type="evidence" value="ECO:0007669"/>
    <property type="project" value="UniProtKB-KW"/>
</dbReference>
<dbReference type="PANTHER" id="PTHR30352:SF4">
    <property type="entry name" value="PYRUVATE FORMATE-LYASE 2-ACTIVATING ENZYME"/>
    <property type="match status" value="1"/>
</dbReference>
<dbReference type="InterPro" id="IPR012839">
    <property type="entry name" value="Organic_radical_activase"/>
</dbReference>